<dbReference type="CDD" id="cd03230">
    <property type="entry name" value="ABC_DR_subfamily_A"/>
    <property type="match status" value="1"/>
</dbReference>
<dbReference type="PANTHER" id="PTHR43038:SF3">
    <property type="entry name" value="ABC TRANSPORTER G FAMILY MEMBER 20 ISOFORM X1"/>
    <property type="match status" value="1"/>
</dbReference>
<organism evidence="4 5">
    <name type="scientific">Flexivirga alba</name>
    <dbReference type="NCBI Taxonomy" id="702742"/>
    <lineage>
        <taxon>Bacteria</taxon>
        <taxon>Bacillati</taxon>
        <taxon>Actinomycetota</taxon>
        <taxon>Actinomycetes</taxon>
        <taxon>Micrococcales</taxon>
        <taxon>Dermacoccaceae</taxon>
        <taxon>Flexivirga</taxon>
    </lineage>
</organism>
<dbReference type="EMBL" id="JBHSWH010000001">
    <property type="protein sequence ID" value="MFC6707105.1"/>
    <property type="molecule type" value="Genomic_DNA"/>
</dbReference>
<dbReference type="RefSeq" id="WP_382403773.1">
    <property type="nucleotide sequence ID" value="NZ_JBHSWH010000001.1"/>
</dbReference>
<dbReference type="PANTHER" id="PTHR43038">
    <property type="entry name" value="ATP-BINDING CASSETTE, SUB-FAMILY H, MEMBER 1"/>
    <property type="match status" value="1"/>
</dbReference>
<dbReference type="InterPro" id="IPR003439">
    <property type="entry name" value="ABC_transporter-like_ATP-bd"/>
</dbReference>
<dbReference type="GO" id="GO:0005524">
    <property type="term" value="F:ATP binding"/>
    <property type="evidence" value="ECO:0007669"/>
    <property type="project" value="UniProtKB-KW"/>
</dbReference>
<dbReference type="PROSITE" id="PS50893">
    <property type="entry name" value="ABC_TRANSPORTER_2"/>
    <property type="match status" value="1"/>
</dbReference>
<evidence type="ECO:0000313" key="4">
    <source>
        <dbReference type="EMBL" id="MFC6707105.1"/>
    </source>
</evidence>
<sequence length="240" mass="25238">MTKQPAIRARHLDVSLHGNTVLHDLTFDVPAGAVVGLMGPSGCGKTTLMRSIVGVQRMASGELTVLGQRPGSAALQHDVGYVTQAVSVYRELTVSQNASYFAALQGHSRASADRAIAAVGLADLAGRRVDRLSGGQASRASLACALIGAPALLVLDEPTVGLDPVTREEIWSHLQSVAARGATLLVSSHVMDEAARCDSVLLLRDGRLLAHLSPAQLLDRTAASSYDEAFLRLIRSGEMP</sequence>
<evidence type="ECO:0000259" key="3">
    <source>
        <dbReference type="PROSITE" id="PS50893"/>
    </source>
</evidence>
<dbReference type="Pfam" id="PF00005">
    <property type="entry name" value="ABC_tran"/>
    <property type="match status" value="1"/>
</dbReference>
<keyword evidence="5" id="KW-1185">Reference proteome</keyword>
<keyword evidence="2 4" id="KW-0067">ATP-binding</keyword>
<dbReference type="InterPro" id="IPR003593">
    <property type="entry name" value="AAA+_ATPase"/>
</dbReference>
<dbReference type="PROSITE" id="PS00211">
    <property type="entry name" value="ABC_TRANSPORTER_1"/>
    <property type="match status" value="1"/>
</dbReference>
<reference evidence="5" key="1">
    <citation type="journal article" date="2019" name="Int. J. Syst. Evol. Microbiol.">
        <title>The Global Catalogue of Microorganisms (GCM) 10K type strain sequencing project: providing services to taxonomists for standard genome sequencing and annotation.</title>
        <authorList>
            <consortium name="The Broad Institute Genomics Platform"/>
            <consortium name="The Broad Institute Genome Sequencing Center for Infectious Disease"/>
            <person name="Wu L."/>
            <person name="Ma J."/>
        </authorList>
    </citation>
    <scope>NUCLEOTIDE SEQUENCE [LARGE SCALE GENOMIC DNA]</scope>
    <source>
        <strain evidence="5">CCUG 58127</strain>
    </source>
</reference>
<dbReference type="SUPFAM" id="SSF52540">
    <property type="entry name" value="P-loop containing nucleoside triphosphate hydrolases"/>
    <property type="match status" value="1"/>
</dbReference>
<dbReference type="InterPro" id="IPR027417">
    <property type="entry name" value="P-loop_NTPase"/>
</dbReference>
<proteinExistence type="predicted"/>
<dbReference type="Gene3D" id="3.40.50.300">
    <property type="entry name" value="P-loop containing nucleotide triphosphate hydrolases"/>
    <property type="match status" value="1"/>
</dbReference>
<evidence type="ECO:0000256" key="2">
    <source>
        <dbReference type="ARBA" id="ARBA00022840"/>
    </source>
</evidence>
<name>A0ABW2AJS1_9MICO</name>
<comment type="caution">
    <text evidence="4">The sequence shown here is derived from an EMBL/GenBank/DDBJ whole genome shotgun (WGS) entry which is preliminary data.</text>
</comment>
<gene>
    <name evidence="4" type="ORF">ACFQDH_18060</name>
</gene>
<dbReference type="SMART" id="SM00382">
    <property type="entry name" value="AAA"/>
    <property type="match status" value="1"/>
</dbReference>
<dbReference type="Proteomes" id="UP001596298">
    <property type="component" value="Unassembled WGS sequence"/>
</dbReference>
<accession>A0ABW2AJS1</accession>
<evidence type="ECO:0000313" key="5">
    <source>
        <dbReference type="Proteomes" id="UP001596298"/>
    </source>
</evidence>
<protein>
    <submittedName>
        <fullName evidence="4">ABC transporter ATP-binding protein</fullName>
    </submittedName>
</protein>
<dbReference type="InterPro" id="IPR017871">
    <property type="entry name" value="ABC_transporter-like_CS"/>
</dbReference>
<evidence type="ECO:0000256" key="1">
    <source>
        <dbReference type="ARBA" id="ARBA00022741"/>
    </source>
</evidence>
<feature type="domain" description="ABC transporter" evidence="3">
    <location>
        <begin position="7"/>
        <end position="230"/>
    </location>
</feature>
<keyword evidence="1" id="KW-0547">Nucleotide-binding</keyword>